<dbReference type="EMBL" id="JAPFFF010000001">
    <property type="protein sequence ID" value="KAK8899497.1"/>
    <property type="molecule type" value="Genomic_DNA"/>
</dbReference>
<evidence type="ECO:0000259" key="1">
    <source>
        <dbReference type="PROSITE" id="PS50211"/>
    </source>
</evidence>
<dbReference type="InterPro" id="IPR043153">
    <property type="entry name" value="DENN_C"/>
</dbReference>
<organism evidence="2 3">
    <name type="scientific">Tritrichomonas musculus</name>
    <dbReference type="NCBI Taxonomy" id="1915356"/>
    <lineage>
        <taxon>Eukaryota</taxon>
        <taxon>Metamonada</taxon>
        <taxon>Parabasalia</taxon>
        <taxon>Tritrichomonadida</taxon>
        <taxon>Tritrichomonadidae</taxon>
        <taxon>Tritrichomonas</taxon>
    </lineage>
</organism>
<dbReference type="PROSITE" id="PS50211">
    <property type="entry name" value="DENN"/>
    <property type="match status" value="1"/>
</dbReference>
<comment type="caution">
    <text evidence="2">The sequence shown here is derived from an EMBL/GenBank/DDBJ whole genome shotgun (WGS) entry which is preliminary data.</text>
</comment>
<dbReference type="InterPro" id="IPR005113">
    <property type="entry name" value="uDENN_dom"/>
</dbReference>
<keyword evidence="3" id="KW-1185">Reference proteome</keyword>
<dbReference type="Pfam" id="PF03456">
    <property type="entry name" value="uDENN"/>
    <property type="match status" value="1"/>
</dbReference>
<evidence type="ECO:0000313" key="3">
    <source>
        <dbReference type="Proteomes" id="UP001470230"/>
    </source>
</evidence>
<dbReference type="InterPro" id="IPR037516">
    <property type="entry name" value="Tripartite_DENN"/>
</dbReference>
<dbReference type="Proteomes" id="UP001470230">
    <property type="component" value="Unassembled WGS sequence"/>
</dbReference>
<gene>
    <name evidence="2" type="ORF">M9Y10_001813</name>
</gene>
<evidence type="ECO:0000313" key="2">
    <source>
        <dbReference type="EMBL" id="KAK8899497.1"/>
    </source>
</evidence>
<dbReference type="Gene3D" id="3.40.50.11500">
    <property type="match status" value="1"/>
</dbReference>
<dbReference type="PANTHER" id="PTHR15288:SF0">
    <property type="entry name" value="UDENN DOMAIN-CONTAINING PROTEIN"/>
    <property type="match status" value="1"/>
</dbReference>
<dbReference type="PANTHER" id="PTHR15288">
    <property type="entry name" value="DENN DOMAIN-CONTAINING PROTEIN 2"/>
    <property type="match status" value="1"/>
</dbReference>
<accession>A0ABR2L822</accession>
<proteinExistence type="predicted"/>
<feature type="domain" description="UDENN" evidence="1">
    <location>
        <begin position="42"/>
        <end position="529"/>
    </location>
</feature>
<dbReference type="Pfam" id="PF02141">
    <property type="entry name" value="DENN"/>
    <property type="match status" value="1"/>
</dbReference>
<dbReference type="InterPro" id="IPR051942">
    <property type="entry name" value="DENN_domain_containing_2"/>
</dbReference>
<dbReference type="SMART" id="SM00799">
    <property type="entry name" value="DENN"/>
    <property type="match status" value="1"/>
</dbReference>
<dbReference type="InterPro" id="IPR001194">
    <property type="entry name" value="cDENN_dom"/>
</dbReference>
<protein>
    <recommendedName>
        <fullName evidence="1">UDENN domain-containing protein</fullName>
    </recommendedName>
</protein>
<dbReference type="Gene3D" id="3.30.450.200">
    <property type="match status" value="1"/>
</dbReference>
<sequence length="572" mass="65692">MQRRLSVTFERRIQRSIQNKRMSSGPEPGQPKIRAIKRMFEQFFIIGAPPDFEGNPQPKIIVAYPTQTQHSRQVEEVDLITSFCFPTGFPKIPEALKKKRTIINEYMFCLAEGSSKIYGICAIFTGNPHAFFASKKSCDYPFCLCMLTSIPFISSHFQFLSYLALLLSFRIKASPHTSPNDFMASFVQAHMPPGLVKDEENPSLAVLKGIKGTKQIVDELDFYYSLPTTPETARLHEGQTYPIIQLSPRINLAIPLHFHEEENMAHSSFHILFSLFTIDELLKIYTAMILEEHIIFVSEKLNRMTLCVMGIVSLLKPFDPMATMILPLLPYQPRFLDFLDSPCPYIVGTTAPCKEYEMMVNLDNIKIVETNELTKLPKIDELKQKIQNILDREMERIKVPPKKIKNEAGELIPNPANMKFFVNSDPYLFPYIFTMMAGCTYLIPSDVCNEILNVFKSHLPSILDDPIKECFVTDTTDIMNPITVFNRDLFFYQMPHEDEQFYQKLMQTQIWEVYCDHLATEVANQKRSVILDKPILSAPHPKIFGSMVGKANRIRRPVHSFQLPEIHLAAPE</sequence>
<name>A0ABR2L822_9EUKA</name>
<reference evidence="2 3" key="1">
    <citation type="submission" date="2024-04" db="EMBL/GenBank/DDBJ databases">
        <title>Tritrichomonas musculus Genome.</title>
        <authorList>
            <person name="Alves-Ferreira E."/>
            <person name="Grigg M."/>
            <person name="Lorenzi H."/>
            <person name="Galac M."/>
        </authorList>
    </citation>
    <scope>NUCLEOTIDE SEQUENCE [LARGE SCALE GENOMIC DNA]</scope>
    <source>
        <strain evidence="2 3">EAF2021</strain>
    </source>
</reference>